<dbReference type="AlphaFoldDB" id="A0A845A4R7"/>
<dbReference type="OrthoDB" id="30052at2"/>
<dbReference type="InterPro" id="IPR013658">
    <property type="entry name" value="SGL"/>
</dbReference>
<evidence type="ECO:0000259" key="2">
    <source>
        <dbReference type="Pfam" id="PF08450"/>
    </source>
</evidence>
<dbReference type="InterPro" id="IPR051262">
    <property type="entry name" value="SMP-30/CGR1_Lactonase"/>
</dbReference>
<keyword evidence="1" id="KW-0378">Hydrolase</keyword>
<sequence>MGGMATLPSGLARAAVKSGGGTTLERVGGITRFDPELEKILDVNAPVEVLATGYSWAEGPAWVPTGGSDGKGYLLFNDPPNNIMYIYTPQSGVETFLSPSGLVGPVPKTIREAGANGMALDLQGGLVVADSGTRAIARIDLTTKRKTILASTFEGRRFNSPNDVAVSRDGIIYFTDPPYGLVEAEASPLRELDFNGLYRLSPDGEVKLLGQYHRPNGVGLSPDERTLYLSLSDEKRPEVLAYSLDAQGMPTGPARLFNDMRVQFAEGKPGLPDGMEVDPRGYVFATGPGGVHICAPDGRLLGMIATDKAVANCAIGDRGKTLYLTSASMLARVSLRG</sequence>
<dbReference type="InterPro" id="IPR011042">
    <property type="entry name" value="6-blade_b-propeller_TolB-like"/>
</dbReference>
<dbReference type="Proteomes" id="UP000460561">
    <property type="component" value="Unassembled WGS sequence"/>
</dbReference>
<dbReference type="PANTHER" id="PTHR47572:SF4">
    <property type="entry name" value="LACTONASE DRP35"/>
    <property type="match status" value="1"/>
</dbReference>
<dbReference type="Gene3D" id="2.120.10.30">
    <property type="entry name" value="TolB, C-terminal domain"/>
    <property type="match status" value="1"/>
</dbReference>
<protein>
    <submittedName>
        <fullName evidence="3">SMP-30/gluconolactonase/LRE family protein</fullName>
    </submittedName>
</protein>
<organism evidence="3 4">
    <name type="scientific">Altericroceibacterium indicum</name>
    <dbReference type="NCBI Taxonomy" id="374177"/>
    <lineage>
        <taxon>Bacteria</taxon>
        <taxon>Pseudomonadati</taxon>
        <taxon>Pseudomonadota</taxon>
        <taxon>Alphaproteobacteria</taxon>
        <taxon>Sphingomonadales</taxon>
        <taxon>Erythrobacteraceae</taxon>
        <taxon>Altericroceibacterium</taxon>
    </lineage>
</organism>
<gene>
    <name evidence="3" type="ORF">GRI39_01520</name>
</gene>
<comment type="caution">
    <text evidence="3">The sequence shown here is derived from an EMBL/GenBank/DDBJ whole genome shotgun (WGS) entry which is preliminary data.</text>
</comment>
<evidence type="ECO:0000313" key="3">
    <source>
        <dbReference type="EMBL" id="MXP24724.1"/>
    </source>
</evidence>
<keyword evidence="4" id="KW-1185">Reference proteome</keyword>
<name>A0A845A4R7_9SPHN</name>
<dbReference type="EMBL" id="WTYQ01000001">
    <property type="protein sequence ID" value="MXP24724.1"/>
    <property type="molecule type" value="Genomic_DNA"/>
</dbReference>
<reference evidence="3 4" key="1">
    <citation type="submission" date="2019-12" db="EMBL/GenBank/DDBJ databases">
        <title>Genomic-based taxomic classification of the family Erythrobacteraceae.</title>
        <authorList>
            <person name="Xu L."/>
        </authorList>
    </citation>
    <scope>NUCLEOTIDE SEQUENCE [LARGE SCALE GENOMIC DNA]</scope>
    <source>
        <strain evidence="3 4">DSM 18604</strain>
    </source>
</reference>
<dbReference type="Pfam" id="PF08450">
    <property type="entry name" value="SGL"/>
    <property type="match status" value="1"/>
</dbReference>
<accession>A0A845A4R7</accession>
<feature type="domain" description="SMP-30/Gluconolactonase/LRE-like region" evidence="2">
    <location>
        <begin position="56"/>
        <end position="327"/>
    </location>
</feature>
<dbReference type="SUPFAM" id="SSF63829">
    <property type="entry name" value="Calcium-dependent phosphotriesterase"/>
    <property type="match status" value="1"/>
</dbReference>
<proteinExistence type="predicted"/>
<evidence type="ECO:0000313" key="4">
    <source>
        <dbReference type="Proteomes" id="UP000460561"/>
    </source>
</evidence>
<evidence type="ECO:0000256" key="1">
    <source>
        <dbReference type="ARBA" id="ARBA00022801"/>
    </source>
</evidence>
<dbReference type="GO" id="GO:0016787">
    <property type="term" value="F:hydrolase activity"/>
    <property type="evidence" value="ECO:0007669"/>
    <property type="project" value="UniProtKB-KW"/>
</dbReference>
<dbReference type="PANTHER" id="PTHR47572">
    <property type="entry name" value="LIPOPROTEIN-RELATED"/>
    <property type="match status" value="1"/>
</dbReference>